<proteinExistence type="predicted"/>
<keyword evidence="1" id="KW-1133">Transmembrane helix</keyword>
<dbReference type="EMBL" id="CP029347">
    <property type="protein sequence ID" value="AWL12079.1"/>
    <property type="molecule type" value="Genomic_DNA"/>
</dbReference>
<dbReference type="AlphaFoldDB" id="A0A2S2E3A4"/>
<dbReference type="KEGG" id="salh:HMF8227_01605"/>
<organism evidence="2 3">
    <name type="scientific">Saliniradius amylolyticus</name>
    <dbReference type="NCBI Taxonomy" id="2183582"/>
    <lineage>
        <taxon>Bacteria</taxon>
        <taxon>Pseudomonadati</taxon>
        <taxon>Pseudomonadota</taxon>
        <taxon>Gammaproteobacteria</taxon>
        <taxon>Alteromonadales</taxon>
        <taxon>Alteromonadaceae</taxon>
        <taxon>Saliniradius</taxon>
    </lineage>
</organism>
<gene>
    <name evidence="2" type="ORF">HMF8227_01605</name>
</gene>
<evidence type="ECO:0000256" key="1">
    <source>
        <dbReference type="SAM" id="Phobius"/>
    </source>
</evidence>
<sequence>MTQSTSLVQALVKILGGLVAMDGYLPIYAGSIQKRKVDDEVRQGNTGSGAAGACC</sequence>
<evidence type="ECO:0000313" key="3">
    <source>
        <dbReference type="Proteomes" id="UP000245728"/>
    </source>
</evidence>
<keyword evidence="3" id="KW-1185">Reference proteome</keyword>
<feature type="transmembrane region" description="Helical" evidence="1">
    <location>
        <begin position="6"/>
        <end position="27"/>
    </location>
</feature>
<keyword evidence="1" id="KW-0472">Membrane</keyword>
<name>A0A2S2E3A4_9ALTE</name>
<protein>
    <submittedName>
        <fullName evidence="2">Uncharacterized protein</fullName>
    </submittedName>
</protein>
<reference evidence="2 3" key="1">
    <citation type="submission" date="2018-05" db="EMBL/GenBank/DDBJ databases">
        <title>Salinimonas sp. HMF8227 Genome sequencing and assembly.</title>
        <authorList>
            <person name="Kang H."/>
            <person name="Kang J."/>
            <person name="Cha I."/>
            <person name="Kim H."/>
            <person name="Joh K."/>
        </authorList>
    </citation>
    <scope>NUCLEOTIDE SEQUENCE [LARGE SCALE GENOMIC DNA]</scope>
    <source>
        <strain evidence="2 3">HMF8227</strain>
    </source>
</reference>
<evidence type="ECO:0000313" key="2">
    <source>
        <dbReference type="EMBL" id="AWL12079.1"/>
    </source>
</evidence>
<keyword evidence="1" id="KW-0812">Transmembrane</keyword>
<dbReference type="Proteomes" id="UP000245728">
    <property type="component" value="Chromosome"/>
</dbReference>
<dbReference type="RefSeq" id="WP_162558547.1">
    <property type="nucleotide sequence ID" value="NZ_CP029347.1"/>
</dbReference>
<accession>A0A2S2E3A4</accession>